<comment type="similarity">
    <text evidence="1 2">Belongs to the UPF0231 family.</text>
</comment>
<dbReference type="AlphaFoldDB" id="A0A369YF08"/>
<sequence>MEYQFTHSMHGVIARCSMDHEAFARWLNTEITENSKDLSLILTEIERCKQAFPNQYQAVFEGREYTLILDSDEVIVKANNLEDPIDEDLMEEGLQFYDQESIAFCGLEDFEAFLNAYREFMQRYH</sequence>
<dbReference type="InterPro" id="IPR008249">
    <property type="entry name" value="UPF0231"/>
</dbReference>
<evidence type="ECO:0000256" key="2">
    <source>
        <dbReference type="HAMAP-Rule" id="MF_01053"/>
    </source>
</evidence>
<dbReference type="Proteomes" id="UP000253872">
    <property type="component" value="Unassembled WGS sequence"/>
</dbReference>
<dbReference type="PIRSF" id="PIRSF006287">
    <property type="entry name" value="UCP006287"/>
    <property type="match status" value="1"/>
</dbReference>
<proteinExistence type="inferred from homology"/>
<evidence type="ECO:0000313" key="3">
    <source>
        <dbReference type="EMBL" id="RDE73321.1"/>
    </source>
</evidence>
<dbReference type="Proteomes" id="UP000253950">
    <property type="component" value="Unassembled WGS sequence"/>
</dbReference>
<organism evidence="3 5">
    <name type="scientific">Haemophilus sputorum</name>
    <dbReference type="NCBI Taxonomy" id="1078480"/>
    <lineage>
        <taxon>Bacteria</taxon>
        <taxon>Pseudomonadati</taxon>
        <taxon>Pseudomonadota</taxon>
        <taxon>Gammaproteobacteria</taxon>
        <taxon>Pasteurellales</taxon>
        <taxon>Pasteurellaceae</taxon>
        <taxon>Haemophilus</taxon>
    </lineage>
</organism>
<dbReference type="EMBL" id="QEPN01000002">
    <property type="protein sequence ID" value="RDE73321.1"/>
    <property type="molecule type" value="Genomic_DNA"/>
</dbReference>
<dbReference type="NCBIfam" id="NF003575">
    <property type="entry name" value="PRK05248.1-2"/>
    <property type="match status" value="1"/>
</dbReference>
<dbReference type="STRING" id="1035839.GCA_000238795_00489"/>
<reference evidence="5 6" key="1">
    <citation type="submission" date="2018-05" db="EMBL/GenBank/DDBJ databases">
        <title>Draft Genome Sequences for a Diverse set of 7 Haemophilus Species.</title>
        <authorList>
            <person name="Nichols M."/>
            <person name="Topaz N."/>
            <person name="Wang X."/>
            <person name="Wang X."/>
            <person name="Boxrud D."/>
        </authorList>
    </citation>
    <scope>NUCLEOTIDE SEQUENCE [LARGE SCALE GENOMIC DNA]</scope>
    <source>
        <strain evidence="3 5">C2002001239</strain>
        <strain evidence="4 6">C2015005473</strain>
    </source>
</reference>
<comment type="caution">
    <text evidence="3">The sequence shown here is derived from an EMBL/GenBank/DDBJ whole genome shotgun (WGS) entry which is preliminary data.</text>
</comment>
<evidence type="ECO:0000313" key="6">
    <source>
        <dbReference type="Proteomes" id="UP000253950"/>
    </source>
</evidence>
<keyword evidence="6" id="KW-1185">Reference proteome</keyword>
<name>A0A369YF08_9PAST</name>
<evidence type="ECO:0000313" key="4">
    <source>
        <dbReference type="EMBL" id="RDF10230.1"/>
    </source>
</evidence>
<dbReference type="HAMAP" id="MF_01053">
    <property type="entry name" value="UPF0231"/>
    <property type="match status" value="1"/>
</dbReference>
<evidence type="ECO:0000256" key="1">
    <source>
        <dbReference type="ARBA" id="ARBA00005367"/>
    </source>
</evidence>
<evidence type="ECO:0000313" key="5">
    <source>
        <dbReference type="Proteomes" id="UP000253872"/>
    </source>
</evidence>
<dbReference type="Pfam" id="PF06062">
    <property type="entry name" value="UPF0231"/>
    <property type="match status" value="1"/>
</dbReference>
<gene>
    <name evidence="4" type="ORF">DPV84_08480</name>
    <name evidence="3" type="ORF">DPV93_04335</name>
</gene>
<protein>
    <recommendedName>
        <fullName evidence="2">UPF0231 protein DPV84_08480</fullName>
    </recommendedName>
</protein>
<dbReference type="EMBL" id="QEQG01000010">
    <property type="protein sequence ID" value="RDF10230.1"/>
    <property type="molecule type" value="Genomic_DNA"/>
</dbReference>
<dbReference type="RefSeq" id="WP_007525442.1">
    <property type="nucleotide sequence ID" value="NZ_CAURJL010000008.1"/>
</dbReference>
<accession>A0A369YF08</accession>